<feature type="region of interest" description="Disordered" evidence="1">
    <location>
        <begin position="221"/>
        <end position="242"/>
    </location>
</feature>
<feature type="compositionally biased region" description="Pro residues" evidence="1">
    <location>
        <begin position="367"/>
        <end position="386"/>
    </location>
</feature>
<comment type="caution">
    <text evidence="2">The sequence shown here is derived from an EMBL/GenBank/DDBJ whole genome shotgun (WGS) entry which is preliminary data.</text>
</comment>
<feature type="compositionally biased region" description="Pro residues" evidence="1">
    <location>
        <begin position="393"/>
        <end position="471"/>
    </location>
</feature>
<reference evidence="2 3" key="1">
    <citation type="submission" date="2018-04" db="EMBL/GenBank/DDBJ databases">
        <authorList>
            <person name="Zhang X."/>
            <person name="Yuan J."/>
            <person name="Li F."/>
            <person name="Xiang J."/>
        </authorList>
    </citation>
    <scope>NUCLEOTIDE SEQUENCE [LARGE SCALE GENOMIC DNA]</scope>
    <source>
        <tissue evidence="2">Muscle</tissue>
    </source>
</reference>
<dbReference type="GO" id="GO:0005829">
    <property type="term" value="C:cytosol"/>
    <property type="evidence" value="ECO:0007669"/>
    <property type="project" value="TreeGrafter"/>
</dbReference>
<dbReference type="Proteomes" id="UP000283509">
    <property type="component" value="Unassembled WGS sequence"/>
</dbReference>
<dbReference type="PANTHER" id="PTHR10878:SF22">
    <property type="entry name" value="DIXIN"/>
    <property type="match status" value="1"/>
</dbReference>
<accession>A0A3R7QM36</accession>
<proteinExistence type="predicted"/>
<sequence length="481" mass="51654">MDSSATAGDGVEVQVVSLPHTSIANDFVFSSLFSLRIPPYSSPSIATRGQLTPTENLGVWKKLLGLTVLYVQQGYGVGTNSVGTCSVHYTPFPLPPLTPSPPLPLPPLLPLPALLLILLLKVAWIISSTVCLARWWAAGGCLDSKPRVYSVNPPANAQELDPSSRSSHGPRSAENKDGGSAAGELSRLLEQREGIITELRKQMHQRDKTIQAQRAQFEEALRNSQNGKRDSSAARMAMSGGAREELQLVRDAISSLRSNFRETDPNQHTLDTLEQAIAVLIERAGGGVNGGVNGVADKSSRPSHDKRPVNVHLNLLPSPQPSFPSTHPHPPTFPPPNPTFPSPQPTHLPPNPPYPTKPSSPLQPTQPNLPPQPPHPNLPLQPPPNHPHNNFLPPTPPNNLPPPTTSLPPQPTPTPTTQPPLPQPTPPNQPSLPPNPPPPNQPSLPQPSQPPPTQPSSPPPPKASEVTPPPFLLSRPHRLLH</sequence>
<reference evidence="2 3" key="2">
    <citation type="submission" date="2019-01" db="EMBL/GenBank/DDBJ databases">
        <title>The decoding of complex shrimp genome reveals the adaptation for benthos swimmer, frequently molting mechanism and breeding impact on genome.</title>
        <authorList>
            <person name="Sun Y."/>
            <person name="Gao Y."/>
            <person name="Yu Y."/>
        </authorList>
    </citation>
    <scope>NUCLEOTIDE SEQUENCE [LARGE SCALE GENOMIC DNA]</scope>
    <source>
        <tissue evidence="2">Muscle</tissue>
    </source>
</reference>
<dbReference type="OrthoDB" id="10007451at2759"/>
<evidence type="ECO:0000313" key="3">
    <source>
        <dbReference type="Proteomes" id="UP000283509"/>
    </source>
</evidence>
<dbReference type="EMBL" id="QCYY01000687">
    <property type="protein sequence ID" value="ROT83424.1"/>
    <property type="molecule type" value="Genomic_DNA"/>
</dbReference>
<feature type="region of interest" description="Disordered" evidence="1">
    <location>
        <begin position="153"/>
        <end position="181"/>
    </location>
</feature>
<feature type="compositionally biased region" description="Basic and acidic residues" evidence="1">
    <location>
        <begin position="298"/>
        <end position="308"/>
    </location>
</feature>
<gene>
    <name evidence="2" type="ORF">C7M84_023397</name>
</gene>
<dbReference type="STRING" id="6689.A0A3R7QM36"/>
<dbReference type="AlphaFoldDB" id="A0A3R7QM36"/>
<feature type="compositionally biased region" description="Basic and acidic residues" evidence="1">
    <location>
        <begin position="221"/>
        <end position="232"/>
    </location>
</feature>
<feature type="region of interest" description="Disordered" evidence="1">
    <location>
        <begin position="286"/>
        <end position="481"/>
    </location>
</feature>
<keyword evidence="3" id="KW-1185">Reference proteome</keyword>
<organism evidence="2 3">
    <name type="scientific">Penaeus vannamei</name>
    <name type="common">Whiteleg shrimp</name>
    <name type="synonym">Litopenaeus vannamei</name>
    <dbReference type="NCBI Taxonomy" id="6689"/>
    <lineage>
        <taxon>Eukaryota</taxon>
        <taxon>Metazoa</taxon>
        <taxon>Ecdysozoa</taxon>
        <taxon>Arthropoda</taxon>
        <taxon>Crustacea</taxon>
        <taxon>Multicrustacea</taxon>
        <taxon>Malacostraca</taxon>
        <taxon>Eumalacostraca</taxon>
        <taxon>Eucarida</taxon>
        <taxon>Decapoda</taxon>
        <taxon>Dendrobranchiata</taxon>
        <taxon>Penaeoidea</taxon>
        <taxon>Penaeidae</taxon>
        <taxon>Penaeus</taxon>
    </lineage>
</organism>
<name>A0A3R7QM36_PENVA</name>
<feature type="compositionally biased region" description="Pro residues" evidence="1">
    <location>
        <begin position="318"/>
        <end position="358"/>
    </location>
</feature>
<protein>
    <submittedName>
        <fullName evidence="2">Uncharacterized protein</fullName>
    </submittedName>
</protein>
<dbReference type="InterPro" id="IPR015506">
    <property type="entry name" value="Dsh/Dvl-rel"/>
</dbReference>
<dbReference type="PANTHER" id="PTHR10878">
    <property type="entry name" value="SEGMENT POLARITY PROTEIN DISHEVELLED"/>
    <property type="match status" value="1"/>
</dbReference>
<evidence type="ECO:0000256" key="1">
    <source>
        <dbReference type="SAM" id="MobiDB-lite"/>
    </source>
</evidence>
<dbReference type="GO" id="GO:0060070">
    <property type="term" value="P:canonical Wnt signaling pathway"/>
    <property type="evidence" value="ECO:0007669"/>
    <property type="project" value="TreeGrafter"/>
</dbReference>
<evidence type="ECO:0000313" key="2">
    <source>
        <dbReference type="EMBL" id="ROT83424.1"/>
    </source>
</evidence>